<dbReference type="PANTHER" id="PTHR33705">
    <property type="entry name" value="PHOSPHOCARRIER PROTEIN HPR"/>
    <property type="match status" value="1"/>
</dbReference>
<evidence type="ECO:0000256" key="1">
    <source>
        <dbReference type="ARBA" id="ARBA00003681"/>
    </source>
</evidence>
<sequence>MEKSIKVTNEVGLHARPAAMLVKAAAKYSSNIDIRYKDKTANCKSILSLMSLRVKQGEIVSLNISGEDEEIALKEIVSLFENNFE</sequence>
<evidence type="ECO:0000256" key="3">
    <source>
        <dbReference type="ARBA" id="ARBA00020422"/>
    </source>
</evidence>
<dbReference type="PRINTS" id="PR00107">
    <property type="entry name" value="PHOSPHOCPHPR"/>
</dbReference>
<evidence type="ECO:0000256" key="4">
    <source>
        <dbReference type="ARBA" id="ARBA00022490"/>
    </source>
</evidence>
<dbReference type="InterPro" id="IPR001020">
    <property type="entry name" value="PTS_HPr_His_P_site"/>
</dbReference>
<dbReference type="InterPro" id="IPR050399">
    <property type="entry name" value="HPr"/>
</dbReference>
<evidence type="ECO:0000256" key="2">
    <source>
        <dbReference type="ARBA" id="ARBA00004496"/>
    </source>
</evidence>
<dbReference type="PROSITE" id="PS51350">
    <property type="entry name" value="PTS_HPR_DOM"/>
    <property type="match status" value="1"/>
</dbReference>
<dbReference type="NCBIfam" id="TIGR01003">
    <property type="entry name" value="PTS_HPr_family"/>
    <property type="match status" value="1"/>
</dbReference>
<evidence type="ECO:0000313" key="8">
    <source>
        <dbReference type="Proteomes" id="UP000516160"/>
    </source>
</evidence>
<dbReference type="GO" id="GO:0005737">
    <property type="term" value="C:cytoplasm"/>
    <property type="evidence" value="ECO:0007669"/>
    <property type="project" value="UniProtKB-SubCell"/>
</dbReference>
<dbReference type="Proteomes" id="UP000516160">
    <property type="component" value="Chromosome"/>
</dbReference>
<gene>
    <name evidence="7" type="ORF">HYG86_11070</name>
</gene>
<dbReference type="KEGG" id="acae:HYG86_11070"/>
<accession>A0A7G9WDB9</accession>
<reference evidence="7 8" key="1">
    <citation type="submission" date="2020-07" db="EMBL/GenBank/DDBJ databases">
        <title>Alkalicella. sp. LB2 genome.</title>
        <authorList>
            <person name="Postec A."/>
            <person name="Quemeneur M."/>
        </authorList>
    </citation>
    <scope>NUCLEOTIDE SEQUENCE [LARGE SCALE GENOMIC DNA]</scope>
    <source>
        <strain evidence="7 8">LB2</strain>
    </source>
</reference>
<evidence type="ECO:0000259" key="6">
    <source>
        <dbReference type="PROSITE" id="PS51350"/>
    </source>
</evidence>
<organism evidence="7 8">
    <name type="scientific">Alkalicella caledoniensis</name>
    <dbReference type="NCBI Taxonomy" id="2731377"/>
    <lineage>
        <taxon>Bacteria</taxon>
        <taxon>Bacillati</taxon>
        <taxon>Bacillota</taxon>
        <taxon>Clostridia</taxon>
        <taxon>Eubacteriales</taxon>
        <taxon>Proteinivoracaceae</taxon>
        <taxon>Alkalicella</taxon>
    </lineage>
</organism>
<keyword evidence="8" id="KW-1185">Reference proteome</keyword>
<evidence type="ECO:0000256" key="5">
    <source>
        <dbReference type="ARBA" id="ARBA00022683"/>
    </source>
</evidence>
<dbReference type="GO" id="GO:0009401">
    <property type="term" value="P:phosphoenolpyruvate-dependent sugar phosphotransferase system"/>
    <property type="evidence" value="ECO:0007669"/>
    <property type="project" value="UniProtKB-KW"/>
</dbReference>
<dbReference type="Gene3D" id="3.30.1340.10">
    <property type="entry name" value="HPr-like"/>
    <property type="match status" value="1"/>
</dbReference>
<protein>
    <recommendedName>
        <fullName evidence="3">Phosphocarrier protein HPr</fullName>
    </recommendedName>
</protein>
<keyword evidence="4" id="KW-0963">Cytoplasm</keyword>
<dbReference type="AlphaFoldDB" id="A0A7G9WDB9"/>
<dbReference type="EMBL" id="CP058559">
    <property type="protein sequence ID" value="QNO16681.1"/>
    <property type="molecule type" value="Genomic_DNA"/>
</dbReference>
<evidence type="ECO:0000313" key="7">
    <source>
        <dbReference type="EMBL" id="QNO16681.1"/>
    </source>
</evidence>
<feature type="domain" description="HPr" evidence="6">
    <location>
        <begin position="1"/>
        <end position="85"/>
    </location>
</feature>
<comment type="function">
    <text evidence="1">General (non sugar-specific) component of the phosphoenolpyruvate-dependent sugar phosphotransferase system (sugar PTS). This major carbohydrate active-transport system catalyzes the phosphorylation of incoming sugar substrates concomitantly with their translocation across the cell membrane. The phosphoryl group from phosphoenolpyruvate (PEP) is transferred to the phosphoryl carrier protein HPr by enzyme I. Phospho-HPr then transfers it to the PTS EIIA domain.</text>
</comment>
<proteinExistence type="predicted"/>
<dbReference type="InterPro" id="IPR035895">
    <property type="entry name" value="HPr-like_sf"/>
</dbReference>
<dbReference type="Pfam" id="PF00381">
    <property type="entry name" value="PTS-HPr"/>
    <property type="match status" value="1"/>
</dbReference>
<comment type="subcellular location">
    <subcellularLocation>
        <location evidence="2">Cytoplasm</location>
    </subcellularLocation>
</comment>
<dbReference type="PANTHER" id="PTHR33705:SF2">
    <property type="entry name" value="PHOSPHOCARRIER PROTEIN NPR"/>
    <property type="match status" value="1"/>
</dbReference>
<dbReference type="CDD" id="cd00367">
    <property type="entry name" value="PTS-HPr_like"/>
    <property type="match status" value="1"/>
</dbReference>
<dbReference type="PROSITE" id="PS00369">
    <property type="entry name" value="PTS_HPR_HIS"/>
    <property type="match status" value="1"/>
</dbReference>
<dbReference type="SUPFAM" id="SSF55594">
    <property type="entry name" value="HPr-like"/>
    <property type="match status" value="1"/>
</dbReference>
<dbReference type="InterPro" id="IPR000032">
    <property type="entry name" value="HPr-like"/>
</dbReference>
<name>A0A7G9WDB9_ALKCA</name>
<keyword evidence="5" id="KW-0598">Phosphotransferase system</keyword>